<dbReference type="RefSeq" id="WP_052453038.1">
    <property type="nucleotide sequence ID" value="NZ_CP004393.1"/>
</dbReference>
<sequence length="123" mass="14043">METSISHRAEELNALMRDRLGVKLGDGFEARLAKAGRRLPRWARRDGRVIAEALGMETHPKLAQQIDRARVDKALKNLRYFLMRQNPRLRVRNRVLDIITGIAFALFVTGALVLTVLVWRGLV</sequence>
<evidence type="ECO:0000313" key="2">
    <source>
        <dbReference type="EMBL" id="AJE45592.1"/>
    </source>
</evidence>
<proteinExistence type="predicted"/>
<keyword evidence="3" id="KW-1185">Reference proteome</keyword>
<dbReference type="STRING" id="1208324.P73_0877"/>
<dbReference type="AlphaFoldDB" id="A0A0B5DZG6"/>
<accession>A0A0B5DZG6</accession>
<protein>
    <recommendedName>
        <fullName evidence="4">Transmembrane protein</fullName>
    </recommendedName>
</protein>
<reference evidence="2 3" key="1">
    <citation type="journal article" date="2014" name="Int. J. Syst. Evol. Microbiol.">
        <title>Celeribacter indicus sp. nov., a polycyclic aromatic hydrocarbon-degrading bacterium from deep-sea sediment and reclassification of Huaishuia halophila as Celeribacter halophilus comb. nov.</title>
        <authorList>
            <person name="Lai Q."/>
            <person name="Cao J."/>
            <person name="Yuan J."/>
            <person name="Li F."/>
            <person name="Shao Z."/>
        </authorList>
    </citation>
    <scope>NUCLEOTIDE SEQUENCE [LARGE SCALE GENOMIC DNA]</scope>
    <source>
        <strain evidence="2">P73</strain>
    </source>
</reference>
<organism evidence="2 3">
    <name type="scientific">Celeribacter indicus</name>
    <dbReference type="NCBI Taxonomy" id="1208324"/>
    <lineage>
        <taxon>Bacteria</taxon>
        <taxon>Pseudomonadati</taxon>
        <taxon>Pseudomonadota</taxon>
        <taxon>Alphaproteobacteria</taxon>
        <taxon>Rhodobacterales</taxon>
        <taxon>Roseobacteraceae</taxon>
        <taxon>Celeribacter</taxon>
    </lineage>
</organism>
<dbReference type="EMBL" id="CP004393">
    <property type="protein sequence ID" value="AJE45592.1"/>
    <property type="molecule type" value="Genomic_DNA"/>
</dbReference>
<feature type="transmembrane region" description="Helical" evidence="1">
    <location>
        <begin position="95"/>
        <end position="119"/>
    </location>
</feature>
<gene>
    <name evidence="2" type="ORF">P73_0877</name>
</gene>
<evidence type="ECO:0000313" key="3">
    <source>
        <dbReference type="Proteomes" id="UP000031521"/>
    </source>
</evidence>
<dbReference type="HOGENOM" id="CLU_140218_0_0_5"/>
<name>A0A0B5DZG6_9RHOB</name>
<dbReference type="Proteomes" id="UP000031521">
    <property type="component" value="Chromosome"/>
</dbReference>
<dbReference type="KEGG" id="cid:P73_0877"/>
<keyword evidence="1" id="KW-0812">Transmembrane</keyword>
<dbReference type="OrthoDB" id="7874312at2"/>
<evidence type="ECO:0008006" key="4">
    <source>
        <dbReference type="Google" id="ProtNLM"/>
    </source>
</evidence>
<keyword evidence="1" id="KW-1133">Transmembrane helix</keyword>
<evidence type="ECO:0000256" key="1">
    <source>
        <dbReference type="SAM" id="Phobius"/>
    </source>
</evidence>
<keyword evidence="1" id="KW-0472">Membrane</keyword>